<evidence type="ECO:0000256" key="5">
    <source>
        <dbReference type="ARBA" id="ARBA00030497"/>
    </source>
</evidence>
<dbReference type="FunFam" id="3.30.1360.20:FF:000001">
    <property type="entry name" value="Pterin-4-alpha-carbinolamine dehydratase 2"/>
    <property type="match status" value="1"/>
</dbReference>
<reference evidence="8" key="3">
    <citation type="journal article" date="2016" name="Gigascience">
        <title>De novo construction of an expanded transcriptome assembly for the western tarnished plant bug, Lygus hesperus.</title>
        <authorList>
            <person name="Tassone E.E."/>
            <person name="Geib S.M."/>
            <person name="Hall B."/>
            <person name="Fabrick J.A."/>
            <person name="Brent C.S."/>
            <person name="Hull J.J."/>
        </authorList>
    </citation>
    <scope>NUCLEOTIDE SEQUENCE</scope>
</reference>
<gene>
    <name evidence="7" type="primary">pcbd-1</name>
    <name evidence="7" type="ORF">CM83_31200</name>
    <name evidence="8" type="ORF">g.34734</name>
</gene>
<dbReference type="PANTHER" id="PTHR12599:SF0">
    <property type="entry name" value="PTERIN-4-ALPHA-CARBINOLAMINE DEHYDRATASE"/>
    <property type="match status" value="1"/>
</dbReference>
<evidence type="ECO:0000256" key="2">
    <source>
        <dbReference type="ARBA" id="ARBA00006472"/>
    </source>
</evidence>
<accession>A0A0A9W2D4</accession>
<protein>
    <recommendedName>
        <fullName evidence="3">4a-hydroxytetrahydrobiopterin dehydratase</fullName>
        <ecNumber evidence="3">4.2.1.96</ecNumber>
    </recommendedName>
    <alternativeName>
        <fullName evidence="5">4-alpha-hydroxy-tetrahydropterin dehydratase</fullName>
    </alternativeName>
    <alternativeName>
        <fullName evidence="6">Pterin carbinolamine dehydratase</fullName>
    </alternativeName>
</protein>
<comment type="catalytic activity">
    <reaction evidence="1">
        <text>(4aS,6R)-4a-hydroxy-L-erythro-5,6,7,8-tetrahydrobiopterin = (6R)-L-erythro-6,7-dihydrobiopterin + H2O</text>
        <dbReference type="Rhea" id="RHEA:11920"/>
        <dbReference type="ChEBI" id="CHEBI:15377"/>
        <dbReference type="ChEBI" id="CHEBI:15642"/>
        <dbReference type="ChEBI" id="CHEBI:43120"/>
        <dbReference type="EC" id="4.2.1.96"/>
    </reaction>
</comment>
<evidence type="ECO:0000256" key="3">
    <source>
        <dbReference type="ARBA" id="ARBA00013252"/>
    </source>
</evidence>
<proteinExistence type="inferred from homology"/>
<dbReference type="NCBIfam" id="NF002018">
    <property type="entry name" value="PRK00823.1-3"/>
    <property type="match status" value="1"/>
</dbReference>
<evidence type="ECO:0000256" key="1">
    <source>
        <dbReference type="ARBA" id="ARBA00001554"/>
    </source>
</evidence>
<dbReference type="GO" id="GO:0006729">
    <property type="term" value="P:tetrahydrobiopterin biosynthetic process"/>
    <property type="evidence" value="ECO:0007669"/>
    <property type="project" value="InterPro"/>
</dbReference>
<dbReference type="EMBL" id="GDHC01009226">
    <property type="protein sequence ID" value="JAQ09403.1"/>
    <property type="molecule type" value="Transcribed_RNA"/>
</dbReference>
<dbReference type="SUPFAM" id="SSF55248">
    <property type="entry name" value="PCD-like"/>
    <property type="match status" value="1"/>
</dbReference>
<dbReference type="Pfam" id="PF01329">
    <property type="entry name" value="Pterin_4a"/>
    <property type="match status" value="1"/>
</dbReference>
<dbReference type="HAMAP" id="MF_00434">
    <property type="entry name" value="Pterin_4_alpha"/>
    <property type="match status" value="1"/>
</dbReference>
<dbReference type="GO" id="GO:0008124">
    <property type="term" value="F:4-alpha-hydroxytetrahydrobiopterin dehydratase activity"/>
    <property type="evidence" value="ECO:0007669"/>
    <property type="project" value="UniProtKB-EC"/>
</dbReference>
<keyword evidence="4" id="KW-0456">Lyase</keyword>
<dbReference type="AlphaFoldDB" id="A0A0A9W2D4"/>
<comment type="similarity">
    <text evidence="2">Belongs to the pterin-4-alpha-carbinolamine dehydratase family.</text>
</comment>
<organism evidence="7">
    <name type="scientific">Lygus hesperus</name>
    <name type="common">Western plant bug</name>
    <dbReference type="NCBI Taxonomy" id="30085"/>
    <lineage>
        <taxon>Eukaryota</taxon>
        <taxon>Metazoa</taxon>
        <taxon>Ecdysozoa</taxon>
        <taxon>Arthropoda</taxon>
        <taxon>Hexapoda</taxon>
        <taxon>Insecta</taxon>
        <taxon>Pterygota</taxon>
        <taxon>Neoptera</taxon>
        <taxon>Paraneoptera</taxon>
        <taxon>Hemiptera</taxon>
        <taxon>Heteroptera</taxon>
        <taxon>Panheteroptera</taxon>
        <taxon>Cimicomorpha</taxon>
        <taxon>Miridae</taxon>
        <taxon>Mirini</taxon>
        <taxon>Lygus</taxon>
    </lineage>
</organism>
<dbReference type="EMBL" id="GBHO01044569">
    <property type="protein sequence ID" value="JAF99034.1"/>
    <property type="molecule type" value="Transcribed_RNA"/>
</dbReference>
<dbReference type="InterPro" id="IPR036428">
    <property type="entry name" value="PCD_sf"/>
</dbReference>
<sequence length="146" mass="16816">MGRIVQSMLRICPLKAYSLFSSCQPLPIPSGGRLFHLQTVLLRRKMPVLTAEERTTLLEPLVSKGWSVQESRDAIYKEFQFKDFKEAFKFMTSVALKADEMDHHPEWFNVYNKVNITLSTHDCNGLSKRDIKLANIIEDSLNVLKN</sequence>
<evidence type="ECO:0000313" key="8">
    <source>
        <dbReference type="EMBL" id="JAQ09403.1"/>
    </source>
</evidence>
<evidence type="ECO:0000256" key="4">
    <source>
        <dbReference type="ARBA" id="ARBA00023239"/>
    </source>
</evidence>
<dbReference type="InterPro" id="IPR001533">
    <property type="entry name" value="Pterin_deHydtase"/>
</dbReference>
<dbReference type="CDD" id="cd00914">
    <property type="entry name" value="PCD_DCoH_subfamily_b"/>
    <property type="match status" value="1"/>
</dbReference>
<dbReference type="PANTHER" id="PTHR12599">
    <property type="entry name" value="PTERIN-4-ALPHA-CARBINOLAMINE DEHYDRATASE"/>
    <property type="match status" value="1"/>
</dbReference>
<reference evidence="7" key="2">
    <citation type="submission" date="2014-07" db="EMBL/GenBank/DDBJ databases">
        <authorList>
            <person name="Hull J."/>
        </authorList>
    </citation>
    <scope>NUCLEOTIDE SEQUENCE</scope>
</reference>
<dbReference type="Gene3D" id="3.30.1360.20">
    <property type="entry name" value="Transcriptional coactivator/pterin dehydratase"/>
    <property type="match status" value="1"/>
</dbReference>
<evidence type="ECO:0000313" key="7">
    <source>
        <dbReference type="EMBL" id="JAF99034.1"/>
    </source>
</evidence>
<name>A0A0A9W2D4_LYGHE</name>
<dbReference type="EC" id="4.2.1.96" evidence="3"/>
<evidence type="ECO:0000256" key="6">
    <source>
        <dbReference type="ARBA" id="ARBA00031023"/>
    </source>
</evidence>
<reference evidence="7" key="1">
    <citation type="journal article" date="2014" name="PLoS ONE">
        <title>Transcriptome-Based Identification of ABC Transporters in the Western Tarnished Plant Bug Lygus hesperus.</title>
        <authorList>
            <person name="Hull J.J."/>
            <person name="Chaney K."/>
            <person name="Geib S.M."/>
            <person name="Fabrick J.A."/>
            <person name="Brent C.S."/>
            <person name="Walsh D."/>
            <person name="Lavine L.C."/>
        </authorList>
    </citation>
    <scope>NUCLEOTIDE SEQUENCE</scope>
</reference>